<reference evidence="3" key="1">
    <citation type="journal article" date="2019" name="Int. J. Syst. Evol. Microbiol.">
        <title>The Global Catalogue of Microorganisms (GCM) 10K type strain sequencing project: providing services to taxonomists for standard genome sequencing and annotation.</title>
        <authorList>
            <consortium name="The Broad Institute Genomics Platform"/>
            <consortium name="The Broad Institute Genome Sequencing Center for Infectious Disease"/>
            <person name="Wu L."/>
            <person name="Ma J."/>
        </authorList>
    </citation>
    <scope>NUCLEOTIDE SEQUENCE [LARGE SCALE GENOMIC DNA]</scope>
    <source>
        <strain evidence="3">KCTC 15012</strain>
    </source>
</reference>
<dbReference type="CDD" id="cd06578">
    <property type="entry name" value="HemD"/>
    <property type="match status" value="1"/>
</dbReference>
<sequence>MARALAGRGIAVMIEPLLGIEPVPGVTVDPTGLQGLLVTSANGARALARLLPGRDLPVWAVGDSSARVARELGFASVHSAGGDVEDLAALVAARADPAAGALLHAAGETIAGDLSGRLAERGFAVRRETLYRAVAATALSPDLCRALRAGTIDLALFFSPRTAATFATLVTDAGLGETLSRVVAYGLSGNVTARLAALPWAALRKAAEPTLAALLAAVDENGHPS</sequence>
<keyword evidence="3" id="KW-1185">Reference proteome</keyword>
<dbReference type="EC" id="4.2.1.75" evidence="2"/>
<proteinExistence type="predicted"/>
<dbReference type="Gene3D" id="3.40.50.10090">
    <property type="match status" value="2"/>
</dbReference>
<dbReference type="RefSeq" id="WP_377313887.1">
    <property type="nucleotide sequence ID" value="NZ_JBHUIY010000002.1"/>
</dbReference>
<feature type="domain" description="Tetrapyrrole biosynthesis uroporphyrinogen III synthase" evidence="1">
    <location>
        <begin position="1"/>
        <end position="215"/>
    </location>
</feature>
<dbReference type="InterPro" id="IPR036108">
    <property type="entry name" value="4pyrrol_syn_uPrphyn_synt_sf"/>
</dbReference>
<dbReference type="Pfam" id="PF02602">
    <property type="entry name" value="HEM4"/>
    <property type="match status" value="1"/>
</dbReference>
<dbReference type="GO" id="GO:0004852">
    <property type="term" value="F:uroporphyrinogen-III synthase activity"/>
    <property type="evidence" value="ECO:0007669"/>
    <property type="project" value="UniProtKB-EC"/>
</dbReference>
<dbReference type="InterPro" id="IPR003754">
    <property type="entry name" value="4pyrrol_synth_uPrphyn_synth"/>
</dbReference>
<evidence type="ECO:0000313" key="2">
    <source>
        <dbReference type="EMBL" id="MFD2232515.1"/>
    </source>
</evidence>
<evidence type="ECO:0000259" key="1">
    <source>
        <dbReference type="Pfam" id="PF02602"/>
    </source>
</evidence>
<comment type="caution">
    <text evidence="2">The sequence shown here is derived from an EMBL/GenBank/DDBJ whole genome shotgun (WGS) entry which is preliminary data.</text>
</comment>
<dbReference type="EMBL" id="JBHUIY010000002">
    <property type="protein sequence ID" value="MFD2232515.1"/>
    <property type="molecule type" value="Genomic_DNA"/>
</dbReference>
<evidence type="ECO:0000313" key="3">
    <source>
        <dbReference type="Proteomes" id="UP001597296"/>
    </source>
</evidence>
<dbReference type="SUPFAM" id="SSF69618">
    <property type="entry name" value="HemD-like"/>
    <property type="match status" value="1"/>
</dbReference>
<name>A0ABW5C573_9PROT</name>
<accession>A0ABW5C573</accession>
<gene>
    <name evidence="2" type="ORF">ACFSNB_01725</name>
</gene>
<keyword evidence="2" id="KW-0456">Lyase</keyword>
<organism evidence="2 3">
    <name type="scientific">Phaeospirillum tilakii</name>
    <dbReference type="NCBI Taxonomy" id="741673"/>
    <lineage>
        <taxon>Bacteria</taxon>
        <taxon>Pseudomonadati</taxon>
        <taxon>Pseudomonadota</taxon>
        <taxon>Alphaproteobacteria</taxon>
        <taxon>Rhodospirillales</taxon>
        <taxon>Rhodospirillaceae</taxon>
        <taxon>Phaeospirillum</taxon>
    </lineage>
</organism>
<protein>
    <submittedName>
        <fullName evidence="2">Uroporphyrinogen-III synthase</fullName>
        <ecNumber evidence="2">4.2.1.75</ecNumber>
    </submittedName>
</protein>
<dbReference type="Proteomes" id="UP001597296">
    <property type="component" value="Unassembled WGS sequence"/>
</dbReference>